<dbReference type="SUPFAM" id="SSF46785">
    <property type="entry name" value="Winged helix' DNA-binding domain"/>
    <property type="match status" value="1"/>
</dbReference>
<organism evidence="7 8">
    <name type="scientific">Amycolatopsis bullii</name>
    <dbReference type="NCBI Taxonomy" id="941987"/>
    <lineage>
        <taxon>Bacteria</taxon>
        <taxon>Bacillati</taxon>
        <taxon>Actinomycetota</taxon>
        <taxon>Actinomycetes</taxon>
        <taxon>Pseudonocardiales</taxon>
        <taxon>Pseudonocardiaceae</taxon>
        <taxon>Amycolatopsis</taxon>
    </lineage>
</organism>
<evidence type="ECO:0000256" key="2">
    <source>
        <dbReference type="ARBA" id="ARBA00022898"/>
    </source>
</evidence>
<protein>
    <submittedName>
        <fullName evidence="7">GntR family transcriptional regulator</fullName>
    </submittedName>
</protein>
<feature type="domain" description="HTH gntR-type" evidence="6">
    <location>
        <begin position="18"/>
        <end position="84"/>
    </location>
</feature>
<dbReference type="InterPro" id="IPR051446">
    <property type="entry name" value="HTH_trans_reg/aminotransferase"/>
</dbReference>
<dbReference type="SMART" id="SM00345">
    <property type="entry name" value="HTH_GNTR"/>
    <property type="match status" value="1"/>
</dbReference>
<dbReference type="Pfam" id="PF00155">
    <property type="entry name" value="Aminotran_1_2"/>
    <property type="match status" value="1"/>
</dbReference>
<dbReference type="InterPro" id="IPR036388">
    <property type="entry name" value="WH-like_DNA-bd_sf"/>
</dbReference>
<dbReference type="CDD" id="cd00609">
    <property type="entry name" value="AAT_like"/>
    <property type="match status" value="1"/>
</dbReference>
<evidence type="ECO:0000259" key="6">
    <source>
        <dbReference type="PROSITE" id="PS50949"/>
    </source>
</evidence>
<dbReference type="Gene3D" id="1.10.10.10">
    <property type="entry name" value="Winged helix-like DNA-binding domain superfamily/Winged helix DNA-binding domain"/>
    <property type="match status" value="1"/>
</dbReference>
<dbReference type="PANTHER" id="PTHR46577:SF1">
    <property type="entry name" value="HTH-TYPE TRANSCRIPTIONAL REGULATORY PROTEIN GABR"/>
    <property type="match status" value="1"/>
</dbReference>
<keyword evidence="2" id="KW-0663">Pyridoxal phosphate</keyword>
<comment type="caution">
    <text evidence="7">The sequence shown here is derived from an EMBL/GenBank/DDBJ whole genome shotgun (WGS) entry which is preliminary data.</text>
</comment>
<dbReference type="PANTHER" id="PTHR46577">
    <property type="entry name" value="HTH-TYPE TRANSCRIPTIONAL REGULATORY PROTEIN GABR"/>
    <property type="match status" value="1"/>
</dbReference>
<dbReference type="InterPro" id="IPR000524">
    <property type="entry name" value="Tscrpt_reg_HTH_GntR"/>
</dbReference>
<comment type="similarity">
    <text evidence="1">In the C-terminal section; belongs to the class-I pyridoxal-phosphate-dependent aminotransferase family.</text>
</comment>
<keyword evidence="4" id="KW-0238">DNA-binding</keyword>
<keyword evidence="8" id="KW-1185">Reference proteome</keyword>
<evidence type="ECO:0000313" key="8">
    <source>
        <dbReference type="Proteomes" id="UP000649955"/>
    </source>
</evidence>
<dbReference type="Gene3D" id="3.40.640.10">
    <property type="entry name" value="Type I PLP-dependent aspartate aminotransferase-like (Major domain)"/>
    <property type="match status" value="1"/>
</dbReference>
<dbReference type="Proteomes" id="UP000649955">
    <property type="component" value="Unassembled WGS sequence"/>
</dbReference>
<dbReference type="InterPro" id="IPR004839">
    <property type="entry name" value="Aminotransferase_I/II_large"/>
</dbReference>
<keyword evidence="5" id="KW-0804">Transcription</keyword>
<sequence length="440" mass="46720">MPGSQTNWGVLLELSGRGPKHEQLASALRKAIRDGVLAGTVPPSRRLAADLGCSRWVVTQAYAQLVAEGYLAGRTGSATRVRPVGDAVAAKEPPRAAAPRYDLAPGLPDLRNFPRRPWAEAVREVLANTPHTDFGLPEPGGHPRLRQVLGEYLRRVRGAAPGTVLVCGGVTDGVTGVCRALVERGSTGLAVEDPGWTRLRRAAEDAGMTVHPVPVDDEGLDVGRIPAGVRAVLVTPAHQFPTGSVLSPRRRAELLAWARDVDGLILEDDYDAEFRYDRRPVGTVQGTDPGRVALFGSVSKTLSPALGLGWAVLPPQWTVRAHPPPVLDQLALAGFITGGGYDRYLRAARLRYRARRDKLVEALGPVRLSGVAAGLHLVLHLDRDAAAVVRKARAAGVKVADLDGYRTTPGEPALVLGYGNLADTGVEAAAGLLRQAMTTA</sequence>
<dbReference type="InterPro" id="IPR036390">
    <property type="entry name" value="WH_DNA-bd_sf"/>
</dbReference>
<dbReference type="InterPro" id="IPR015421">
    <property type="entry name" value="PyrdxlP-dep_Trfase_major"/>
</dbReference>
<dbReference type="EMBL" id="BNAW01000003">
    <property type="protein sequence ID" value="GHF98261.1"/>
    <property type="molecule type" value="Genomic_DNA"/>
</dbReference>
<dbReference type="Pfam" id="PF00392">
    <property type="entry name" value="GntR"/>
    <property type="match status" value="1"/>
</dbReference>
<evidence type="ECO:0000313" key="7">
    <source>
        <dbReference type="EMBL" id="GHF98261.1"/>
    </source>
</evidence>
<evidence type="ECO:0000256" key="3">
    <source>
        <dbReference type="ARBA" id="ARBA00023015"/>
    </source>
</evidence>
<reference evidence="8" key="1">
    <citation type="journal article" date="2019" name="Int. J. Syst. Evol. Microbiol.">
        <title>The Global Catalogue of Microorganisms (GCM) 10K type strain sequencing project: providing services to taxonomists for standard genome sequencing and annotation.</title>
        <authorList>
            <consortium name="The Broad Institute Genomics Platform"/>
            <consortium name="The Broad Institute Genome Sequencing Center for Infectious Disease"/>
            <person name="Wu L."/>
            <person name="Ma J."/>
        </authorList>
    </citation>
    <scope>NUCLEOTIDE SEQUENCE [LARGE SCALE GENOMIC DNA]</scope>
    <source>
        <strain evidence="8">CGMCC 4.7680</strain>
    </source>
</reference>
<proteinExistence type="inferred from homology"/>
<dbReference type="InterPro" id="IPR015424">
    <property type="entry name" value="PyrdxlP-dep_Trfase"/>
</dbReference>
<evidence type="ECO:0000256" key="1">
    <source>
        <dbReference type="ARBA" id="ARBA00005384"/>
    </source>
</evidence>
<name>A0ABQ3K0C5_9PSEU</name>
<dbReference type="SUPFAM" id="SSF53383">
    <property type="entry name" value="PLP-dependent transferases"/>
    <property type="match status" value="1"/>
</dbReference>
<dbReference type="PROSITE" id="PS50949">
    <property type="entry name" value="HTH_GNTR"/>
    <property type="match status" value="1"/>
</dbReference>
<evidence type="ECO:0000256" key="4">
    <source>
        <dbReference type="ARBA" id="ARBA00023125"/>
    </source>
</evidence>
<dbReference type="RefSeq" id="WP_229902486.1">
    <property type="nucleotide sequence ID" value="NZ_BNAW01000003.1"/>
</dbReference>
<gene>
    <name evidence="7" type="ORF">GCM10017567_11140</name>
</gene>
<dbReference type="CDD" id="cd07377">
    <property type="entry name" value="WHTH_GntR"/>
    <property type="match status" value="1"/>
</dbReference>
<evidence type="ECO:0000256" key="5">
    <source>
        <dbReference type="ARBA" id="ARBA00023163"/>
    </source>
</evidence>
<keyword evidence="3" id="KW-0805">Transcription regulation</keyword>
<accession>A0ABQ3K0C5</accession>